<protein>
    <submittedName>
        <fullName evidence="2">Uncharacterized protein</fullName>
    </submittedName>
</protein>
<proteinExistence type="predicted"/>
<evidence type="ECO:0000313" key="2">
    <source>
        <dbReference type="EMBL" id="KAK7540463.1"/>
    </source>
</evidence>
<accession>A0ABR1LZ56</accession>
<feature type="region of interest" description="Disordered" evidence="1">
    <location>
        <begin position="1"/>
        <end position="101"/>
    </location>
</feature>
<evidence type="ECO:0000256" key="1">
    <source>
        <dbReference type="SAM" id="MobiDB-lite"/>
    </source>
</evidence>
<feature type="compositionally biased region" description="Pro residues" evidence="1">
    <location>
        <begin position="59"/>
        <end position="69"/>
    </location>
</feature>
<dbReference type="RefSeq" id="XP_066657394.1">
    <property type="nucleotide sequence ID" value="XM_066794711.1"/>
</dbReference>
<feature type="compositionally biased region" description="Low complexity" evidence="1">
    <location>
        <begin position="15"/>
        <end position="27"/>
    </location>
</feature>
<evidence type="ECO:0000313" key="3">
    <source>
        <dbReference type="Proteomes" id="UP001360953"/>
    </source>
</evidence>
<name>A0ABR1LZ56_9PEZI</name>
<gene>
    <name evidence="2" type="ORF">J3D65DRAFT_236092</name>
</gene>
<dbReference type="GeneID" id="92027617"/>
<sequence>MLRLGQRLANTFRYSNKSTSFSSKTSPLLPPHRPLPSTIHRTRVPPNQFKISSTWATRPPNPPTPPPKHSPNLNLYSNPPTSTARRNSITARPRRPMPRAARGRSISFSLCSPFDAGVRGESNGLVVGFCDECDVGTLADVDVDDLCLAGEGKGEGVESEGTL</sequence>
<reference evidence="2 3" key="1">
    <citation type="submission" date="2024-04" db="EMBL/GenBank/DDBJ databases">
        <title>Phyllosticta paracitricarpa is synonymous to the EU quarantine fungus P. citricarpa based on phylogenomic analyses.</title>
        <authorList>
            <consortium name="Lawrence Berkeley National Laboratory"/>
            <person name="Van ingen-buijs V.A."/>
            <person name="Van westerhoven A.C."/>
            <person name="Haridas S."/>
            <person name="Skiadas P."/>
            <person name="Martin F."/>
            <person name="Groenewald J.Z."/>
            <person name="Crous P.W."/>
            <person name="Seidl M.F."/>
        </authorList>
    </citation>
    <scope>NUCLEOTIDE SEQUENCE [LARGE SCALE GENOMIC DNA]</scope>
    <source>
        <strain evidence="2 3">CPC 17464</strain>
    </source>
</reference>
<organism evidence="2 3">
    <name type="scientific">Phyllosticta citribraziliensis</name>
    <dbReference type="NCBI Taxonomy" id="989973"/>
    <lineage>
        <taxon>Eukaryota</taxon>
        <taxon>Fungi</taxon>
        <taxon>Dikarya</taxon>
        <taxon>Ascomycota</taxon>
        <taxon>Pezizomycotina</taxon>
        <taxon>Dothideomycetes</taxon>
        <taxon>Dothideomycetes incertae sedis</taxon>
        <taxon>Botryosphaeriales</taxon>
        <taxon>Phyllostictaceae</taxon>
        <taxon>Phyllosticta</taxon>
    </lineage>
</organism>
<keyword evidence="3" id="KW-1185">Reference proteome</keyword>
<feature type="compositionally biased region" description="Polar residues" evidence="1">
    <location>
        <begin position="75"/>
        <end position="90"/>
    </location>
</feature>
<dbReference type="EMBL" id="JBBPEH010000003">
    <property type="protein sequence ID" value="KAK7540463.1"/>
    <property type="molecule type" value="Genomic_DNA"/>
</dbReference>
<dbReference type="Proteomes" id="UP001360953">
    <property type="component" value="Unassembled WGS sequence"/>
</dbReference>
<comment type="caution">
    <text evidence="2">The sequence shown here is derived from an EMBL/GenBank/DDBJ whole genome shotgun (WGS) entry which is preliminary data.</text>
</comment>